<dbReference type="AGR" id="MGI:3641893"/>
<protein>
    <submittedName>
        <fullName evidence="1">Uncharacterized protein</fullName>
    </submittedName>
</protein>
<dbReference type="MGI" id="MGI:3641893">
    <property type="gene designation" value="Gm10548"/>
</dbReference>
<organism evidence="1">
    <name type="scientific">Mus musculus</name>
    <name type="common">Mouse</name>
    <dbReference type="NCBI Taxonomy" id="10090"/>
    <lineage>
        <taxon>Eukaryota</taxon>
        <taxon>Metazoa</taxon>
        <taxon>Chordata</taxon>
        <taxon>Craniata</taxon>
        <taxon>Vertebrata</taxon>
        <taxon>Euteleostomi</taxon>
        <taxon>Mammalia</taxon>
        <taxon>Eutheria</taxon>
        <taxon>Euarchontoglires</taxon>
        <taxon>Glires</taxon>
        <taxon>Rodentia</taxon>
        <taxon>Myomorpha</taxon>
        <taxon>Muroidea</taxon>
        <taxon>Muridae</taxon>
        <taxon>Murinae</taxon>
        <taxon>Mus</taxon>
        <taxon>Mus</taxon>
    </lineage>
</organism>
<dbReference type="AlphaFoldDB" id="Q3V1W1"/>
<reference evidence="1" key="1">
    <citation type="journal article" date="1999" name="Methods Enzymol.">
        <title>High-efficiency full-length cDNA cloning.</title>
        <authorList>
            <person name="Carninci P."/>
            <person name="Hayashizaki Y."/>
        </authorList>
    </citation>
    <scope>NUCLEOTIDE SEQUENCE</scope>
    <source>
        <strain evidence="1">C57BL/6J</strain>
        <tissue evidence="1">Brain</tissue>
    </source>
</reference>
<sequence length="112" mass="12833">MDLQNLTLPSQKLSPKPMTEINDLKANNRFAIVDSTRQAGVGLLTYPSQPTGTLLKTRSHPPLNNQPFLCNPISQAQTILPELRFWFFVFLKVEREKKWAGRPTHLERTEDC</sequence>
<reference evidence="1" key="6">
    <citation type="submission" date="2004-03" db="EMBL/GenBank/DDBJ databases">
        <authorList>
            <person name="Arakawa T."/>
            <person name="Carninci P."/>
            <person name="Fukuda S."/>
            <person name="Hashizume W."/>
            <person name="Hayashida K."/>
            <person name="Hori F."/>
            <person name="Iida J."/>
            <person name="Imamura K."/>
            <person name="Imotani K."/>
            <person name="Itoh M."/>
            <person name="Kanagawa S."/>
            <person name="Kawai J."/>
            <person name="Kojima M."/>
            <person name="Konno H."/>
            <person name="Murata M."/>
            <person name="Nakamura M."/>
            <person name="Ninomiya N."/>
            <person name="Nishiyori H."/>
            <person name="Nomura K."/>
            <person name="Ohno M."/>
            <person name="Sakazume N."/>
            <person name="Sano H."/>
            <person name="Sasaki D."/>
            <person name="Shibata K."/>
            <person name="Shiraki T."/>
            <person name="Tagami M."/>
            <person name="Tagami Y."/>
            <person name="Waki K."/>
            <person name="Watahiki A."/>
            <person name="Muramatsu M."/>
            <person name="Hayashizaki Y."/>
        </authorList>
    </citation>
    <scope>NUCLEOTIDE SEQUENCE</scope>
    <source>
        <strain evidence="1">C57BL/6J</strain>
        <tissue evidence="1">Brain</tissue>
    </source>
</reference>
<reference evidence="1" key="8">
    <citation type="journal article" date="2005" name="Science">
        <title>Antisense Transcription in the Mammalian Transcriptome.</title>
        <authorList>
            <consortium name="RIKEN Genome Exploration Research Group and Genome Science Group (Genome Network Project Core Group) and the FANTOM Consortium"/>
        </authorList>
    </citation>
    <scope>NUCLEOTIDE SEQUENCE</scope>
    <source>
        <strain evidence="1">C57BL/6J</strain>
        <tissue evidence="1">Brain</tissue>
    </source>
</reference>
<reference evidence="1" key="2">
    <citation type="journal article" date="2000" name="Genome Res.">
        <title>Normalization and subtraction of cap-trapper-selected cDNAs to prepare full-length cDNA libraries for rapid discovery of new genes.</title>
        <authorList>
            <person name="Carninci P."/>
            <person name="Shibata Y."/>
            <person name="Hayatsu N."/>
            <person name="Sugahara Y."/>
            <person name="Shibata K."/>
            <person name="Itoh M."/>
            <person name="Konno H."/>
            <person name="Okazaki Y."/>
            <person name="Muramatsu M."/>
            <person name="Hayashizaki Y."/>
        </authorList>
    </citation>
    <scope>NUCLEOTIDE SEQUENCE</scope>
    <source>
        <strain evidence="1">C57BL/6J</strain>
        <tissue evidence="1">Brain</tissue>
    </source>
</reference>
<reference evidence="1" key="3">
    <citation type="journal article" date="2000" name="Genome Res.">
        <title>RIKEN integrated sequence analysis (RISA) system--384-format sequencing pipeline with 384 multicapillary sequencer.</title>
        <authorList>
            <person name="Shibata K."/>
            <person name="Itoh M."/>
            <person name="Aizawa K."/>
            <person name="Nagaoka S."/>
            <person name="Sasaki N."/>
            <person name="Carninci P."/>
            <person name="Konno H."/>
            <person name="Akiyama J."/>
            <person name="Nishi K."/>
            <person name="Kitsunai T."/>
            <person name="Tashiro H."/>
            <person name="Itoh M."/>
            <person name="Sumi N."/>
            <person name="Ishii Y."/>
            <person name="Nakamura S."/>
            <person name="Hazama M."/>
            <person name="Nishine T."/>
            <person name="Harada A."/>
            <person name="Yamamoto R."/>
            <person name="Matsumoto H."/>
            <person name="Sakaguchi S."/>
            <person name="Ikegami T."/>
            <person name="Kashiwagi K."/>
            <person name="Fujiwake S."/>
            <person name="Inoue K."/>
            <person name="Togawa Y."/>
            <person name="Izawa M."/>
            <person name="Ohara E."/>
            <person name="Watahiki M."/>
            <person name="Yoneda Y."/>
            <person name="Ishikawa T."/>
            <person name="Ozawa K."/>
            <person name="Tanaka T."/>
            <person name="Matsuura S."/>
            <person name="Kawai J."/>
            <person name="Okazaki Y."/>
            <person name="Muramatsu M."/>
            <person name="Inoue Y."/>
            <person name="Kira A."/>
            <person name="Hayashizaki Y."/>
        </authorList>
    </citation>
    <scope>NUCLEOTIDE SEQUENCE</scope>
    <source>
        <strain evidence="1">C57BL/6J</strain>
        <tissue evidence="1">Brain</tissue>
    </source>
</reference>
<evidence type="ECO:0000313" key="2">
    <source>
        <dbReference type="MGI" id="MGI:3641893"/>
    </source>
</evidence>
<reference evidence="1" key="5">
    <citation type="journal article" date="2002" name="Nature">
        <title>Analysis of the mouse transcriptome based on functional annotation of 60,770 full-length cDNAs.</title>
        <authorList>
            <consortium name="The FANTOM Consortium and the RIKEN Genome Exploration Research Group Phase I and II Team"/>
        </authorList>
    </citation>
    <scope>NUCLEOTIDE SEQUENCE</scope>
    <source>
        <strain evidence="1">C57BL/6J</strain>
        <tissue evidence="1">Brain</tissue>
    </source>
</reference>
<reference evidence="1" key="7">
    <citation type="journal article" date="2005" name="Science">
        <title>The Transcriptional Landscape of the Mammalian Genome.</title>
        <authorList>
            <consortium name="The FANTOM Consortium"/>
            <consortium name="Riken Genome Exploration Research Group and Genome Science Group (Genome Network Project Core Group)"/>
        </authorList>
    </citation>
    <scope>NUCLEOTIDE SEQUENCE</scope>
    <source>
        <strain evidence="1">C57BL/6J</strain>
        <tissue evidence="1">Brain</tissue>
    </source>
</reference>
<dbReference type="EMBL" id="AK132217">
    <property type="protein sequence ID" value="BAE21038.1"/>
    <property type="molecule type" value="mRNA"/>
</dbReference>
<name>Q3V1W1_MOUSE</name>
<reference evidence="1" key="4">
    <citation type="journal article" date="2001" name="Nature">
        <title>Functional annotation of a full-length mouse cDNA collection.</title>
        <authorList>
            <consortium name="The RIKEN Genome Exploration Research Group Phase II Team and the FANTOM Consortium"/>
        </authorList>
    </citation>
    <scope>NUCLEOTIDE SEQUENCE</scope>
    <source>
        <strain evidence="1">C57BL/6J</strain>
        <tissue evidence="1">Brain</tissue>
    </source>
</reference>
<gene>
    <name evidence="2" type="primary">Gm10548</name>
</gene>
<proteinExistence type="evidence at transcript level"/>
<evidence type="ECO:0000313" key="1">
    <source>
        <dbReference type="EMBL" id="BAE21038.1"/>
    </source>
</evidence>
<accession>Q3V1W1</accession>